<gene>
    <name evidence="1" type="ORF">KVG22_12120</name>
</gene>
<proteinExistence type="predicted"/>
<dbReference type="Gene3D" id="3.30.70.1060">
    <property type="entry name" value="Dimeric alpha+beta barrel"/>
    <property type="match status" value="1"/>
</dbReference>
<name>A0ABS7R8T1_9HYPH</name>
<reference evidence="1 2" key="1">
    <citation type="submission" date="2021-06" db="EMBL/GenBank/DDBJ databases">
        <title>Nitratireductor porphyridii sp. nov., isolated from a small marine red alga, Porphyridium purpureum in South Korea.</title>
        <authorList>
            <person name="Kim K.H."/>
            <person name="Kristyanto S."/>
            <person name="Jeon C.O."/>
        </authorList>
    </citation>
    <scope>NUCLEOTIDE SEQUENCE [LARGE SCALE GENOMIC DNA]</scope>
    <source>
        <strain evidence="1 2">R6</strain>
    </source>
</reference>
<evidence type="ECO:0008006" key="3">
    <source>
        <dbReference type="Google" id="ProtNLM"/>
    </source>
</evidence>
<evidence type="ECO:0000313" key="2">
    <source>
        <dbReference type="Proteomes" id="UP000777661"/>
    </source>
</evidence>
<keyword evidence="2" id="KW-1185">Reference proteome</keyword>
<organism evidence="1 2">
    <name type="scientific">Nitratireductor rhodophyticola</name>
    <dbReference type="NCBI Taxonomy" id="2854036"/>
    <lineage>
        <taxon>Bacteria</taxon>
        <taxon>Pseudomonadati</taxon>
        <taxon>Pseudomonadota</taxon>
        <taxon>Alphaproteobacteria</taxon>
        <taxon>Hyphomicrobiales</taxon>
        <taxon>Phyllobacteriaceae</taxon>
        <taxon>Nitratireductor</taxon>
    </lineage>
</organism>
<evidence type="ECO:0000313" key="1">
    <source>
        <dbReference type="EMBL" id="MBY8917339.1"/>
    </source>
</evidence>
<dbReference type="EMBL" id="JAHSQO010000003">
    <property type="protein sequence ID" value="MBY8917339.1"/>
    <property type="molecule type" value="Genomic_DNA"/>
</dbReference>
<comment type="caution">
    <text evidence="1">The sequence shown here is derived from an EMBL/GenBank/DDBJ whole genome shotgun (WGS) entry which is preliminary data.</text>
</comment>
<accession>A0ABS7R8T1</accession>
<sequence length="101" mass="10917">MPRFILAFRGGMPKSPEEGQKMMTDWNGWMDGLGSSLVDKGAGFGKSRFLTGQDREEKAGDPLSGYSVVEASDIDAALDMARRNPIFALGGTIEVAECLQM</sequence>
<dbReference type="Proteomes" id="UP000777661">
    <property type="component" value="Unassembled WGS sequence"/>
</dbReference>
<protein>
    <recommendedName>
        <fullName evidence="3">YCII-related domain-containing protein</fullName>
    </recommendedName>
</protein>
<dbReference type="InterPro" id="IPR011008">
    <property type="entry name" value="Dimeric_a/b-barrel"/>
</dbReference>
<dbReference type="RefSeq" id="WP_065817400.1">
    <property type="nucleotide sequence ID" value="NZ_CBDDPV010000002.1"/>
</dbReference>
<dbReference type="SUPFAM" id="SSF54909">
    <property type="entry name" value="Dimeric alpha+beta barrel"/>
    <property type="match status" value="1"/>
</dbReference>